<dbReference type="EMBL" id="JBFAUJ010000005">
    <property type="protein sequence ID" value="MEV8460485.1"/>
    <property type="molecule type" value="Genomic_DNA"/>
</dbReference>
<accession>A0ABV3KNN2</accession>
<keyword evidence="1" id="KW-1133">Transmembrane helix</keyword>
<comment type="caution">
    <text evidence="2">The sequence shown here is derived from an EMBL/GenBank/DDBJ whole genome shotgun (WGS) entry which is preliminary data.</text>
</comment>
<proteinExistence type="predicted"/>
<keyword evidence="1" id="KW-0472">Membrane</keyword>
<reference evidence="2 3" key="1">
    <citation type="submission" date="2024-06" db="EMBL/GenBank/DDBJ databases">
        <title>The Natural Products Discovery Center: Release of the First 8490 Sequenced Strains for Exploring Actinobacteria Biosynthetic Diversity.</title>
        <authorList>
            <person name="Kalkreuter E."/>
            <person name="Kautsar S.A."/>
            <person name="Yang D."/>
            <person name="Bader C.D."/>
            <person name="Teijaro C.N."/>
            <person name="Fluegel L."/>
            <person name="Davis C.M."/>
            <person name="Simpson J.R."/>
            <person name="Lauterbach L."/>
            <person name="Steele A.D."/>
            <person name="Gui C."/>
            <person name="Meng S."/>
            <person name="Li G."/>
            <person name="Viehrig K."/>
            <person name="Ye F."/>
            <person name="Su P."/>
            <person name="Kiefer A.F."/>
            <person name="Nichols A."/>
            <person name="Cepeda A.J."/>
            <person name="Yan W."/>
            <person name="Fan B."/>
            <person name="Jiang Y."/>
            <person name="Adhikari A."/>
            <person name="Zheng C.-J."/>
            <person name="Schuster L."/>
            <person name="Cowan T.M."/>
            <person name="Smanski M.J."/>
            <person name="Chevrette M.G."/>
            <person name="De Carvalho L.P.S."/>
            <person name="Shen B."/>
        </authorList>
    </citation>
    <scope>NUCLEOTIDE SEQUENCE [LARGE SCALE GENOMIC DNA]</scope>
    <source>
        <strain evidence="2 3">NPDC052360</strain>
    </source>
</reference>
<organism evidence="2 3">
    <name type="scientific">Streptomyces griseosporeus</name>
    <dbReference type="NCBI Taxonomy" id="1910"/>
    <lineage>
        <taxon>Bacteria</taxon>
        <taxon>Bacillati</taxon>
        <taxon>Actinomycetota</taxon>
        <taxon>Actinomycetes</taxon>
        <taxon>Kitasatosporales</taxon>
        <taxon>Streptomycetaceae</taxon>
        <taxon>Streptomyces</taxon>
    </lineage>
</organism>
<dbReference type="RefSeq" id="WP_162655515.1">
    <property type="nucleotide sequence ID" value="NZ_BNBR01000004.1"/>
</dbReference>
<gene>
    <name evidence="2" type="ORF">AB0470_13160</name>
</gene>
<feature type="transmembrane region" description="Helical" evidence="1">
    <location>
        <begin position="135"/>
        <end position="156"/>
    </location>
</feature>
<evidence type="ECO:0000313" key="2">
    <source>
        <dbReference type="EMBL" id="MEV8460485.1"/>
    </source>
</evidence>
<protein>
    <submittedName>
        <fullName evidence="2">Uncharacterized protein</fullName>
    </submittedName>
</protein>
<evidence type="ECO:0000313" key="3">
    <source>
        <dbReference type="Proteomes" id="UP001553148"/>
    </source>
</evidence>
<keyword evidence="3" id="KW-1185">Reference proteome</keyword>
<dbReference type="Proteomes" id="UP001553148">
    <property type="component" value="Unassembled WGS sequence"/>
</dbReference>
<keyword evidence="1" id="KW-0812">Transmembrane</keyword>
<sequence>MAMWGASSADAVAAFRARVAAAAADAETPYAVRGTARGFELTVDVHSRPPQTHTYRVELRPDERVFTLTDVVRVRDRFQRSVSVGRNVYVVTAVRPDGSGRYRFSSADGHRLIRGVAGELGWREEKPAVLRAARVAGVIGAVVALGTLVALAVVFLGRA</sequence>
<name>A0ABV3KNN2_STRGS</name>
<evidence type="ECO:0000256" key="1">
    <source>
        <dbReference type="SAM" id="Phobius"/>
    </source>
</evidence>